<accession>A0A1P9WZ72</accession>
<dbReference type="Proteomes" id="UP000187941">
    <property type="component" value="Chromosome"/>
</dbReference>
<keyword evidence="2" id="KW-1185">Reference proteome</keyword>
<reference evidence="1 2" key="1">
    <citation type="submission" date="2016-01" db="EMBL/GenBank/DDBJ databases">
        <authorList>
            <person name="Oliw E.H."/>
        </authorList>
    </citation>
    <scope>NUCLEOTIDE SEQUENCE [LARGE SCALE GENOMIC DNA]</scope>
    <source>
        <strain evidence="1 2">DY10</strain>
    </source>
</reference>
<evidence type="ECO:0000313" key="2">
    <source>
        <dbReference type="Proteomes" id="UP000187941"/>
    </source>
</evidence>
<evidence type="ECO:0000313" key="1">
    <source>
        <dbReference type="EMBL" id="AQG80644.1"/>
    </source>
</evidence>
<gene>
    <name evidence="1" type="ORF">AWR27_15720</name>
</gene>
<name>A0A1P9WZ72_9BACT</name>
<proteinExistence type="predicted"/>
<dbReference type="OrthoDB" id="943524at2"/>
<dbReference type="AlphaFoldDB" id="A0A1P9WZ72"/>
<dbReference type="KEGG" id="smon:AWR27_15720"/>
<dbReference type="STRING" id="1178516.AWR27_15720"/>
<dbReference type="RefSeq" id="WP_077132075.1">
    <property type="nucleotide sequence ID" value="NZ_CP014263.1"/>
</dbReference>
<dbReference type="EMBL" id="CP014263">
    <property type="protein sequence ID" value="AQG80644.1"/>
    <property type="molecule type" value="Genomic_DNA"/>
</dbReference>
<organism evidence="1 2">
    <name type="scientific">Spirosoma montaniterrae</name>
    <dbReference type="NCBI Taxonomy" id="1178516"/>
    <lineage>
        <taxon>Bacteria</taxon>
        <taxon>Pseudomonadati</taxon>
        <taxon>Bacteroidota</taxon>
        <taxon>Cytophagia</taxon>
        <taxon>Cytophagales</taxon>
        <taxon>Cytophagaceae</taxon>
        <taxon>Spirosoma</taxon>
    </lineage>
</organism>
<protein>
    <submittedName>
        <fullName evidence="1">Uncharacterized protein</fullName>
    </submittedName>
</protein>
<sequence length="518" mass="57098">MKHRIPSILLVVLAVLLVQWSCRSERDNLVQPVPPDLSIEEAKSWFTNQPSNARQAASKSNIIRNEYWSAAQKLNFTNGWPVVVVPLTYNYDHAMAFQNIKPGSAARLKKEDFEVQKKLLVYKDPKGNMLADVIVIIPTDDNRRKNKKVKGDDFDGYVLAYDRTETKYLGGWIYQNGKAKRREILKDNKGGRLAGTMGDCDILVYKNAGGQQAAKVGGGDTGGSGPVQGFYDGGGTYWQLDQVISADCAGGNNGTGNFPMPSPSTPSAGDPAWIWNLPVIGGGGLDGGNGNPSPTPIMIGDDGLIGASFVDRFFYDMEQNRGIFFSNEEKNIIRESFGYVWSDIVEYVDATGDKPMLIDGGPGPWDRFVNWLWDSFFFDTGDILPSSFVFYEHPQINTLQTAITTDVIVSLFDGQVGGGYRQFSFNVEVQLPKGQLSNGGYMTAQIAQRTAAVFLNLSIRKVQSSNAKRLQPLVDFDSQIKKGLLAQFRLLAKTRRLYGEAFIPPVTSGIPSHPAQFK</sequence>